<dbReference type="SUPFAM" id="SSF55608">
    <property type="entry name" value="Homing endonucleases"/>
    <property type="match status" value="1"/>
</dbReference>
<evidence type="ECO:0000256" key="6">
    <source>
        <dbReference type="ARBA" id="ARBA00023125"/>
    </source>
</evidence>
<dbReference type="InterPro" id="IPR027417">
    <property type="entry name" value="P-loop_NTPase"/>
</dbReference>
<dbReference type="Pfam" id="PF14528">
    <property type="entry name" value="LAGLIDADG_3"/>
    <property type="match status" value="1"/>
</dbReference>
<feature type="domain" description="DOD-type homing endonuclease" evidence="9">
    <location>
        <begin position="421"/>
        <end position="557"/>
    </location>
</feature>
<dbReference type="Gene3D" id="3.10.28.10">
    <property type="entry name" value="Homing endonucleases"/>
    <property type="match status" value="1"/>
</dbReference>
<dbReference type="PANTHER" id="PTHR47964:SF1">
    <property type="entry name" value="ATP-DEPENDENT DNA HELICASE HOMOLOG RECG, CHLOROPLASTIC"/>
    <property type="match status" value="1"/>
</dbReference>
<dbReference type="KEGG" id="led:BBK82_21665"/>
<accession>A0A1B2HKN8</accession>
<reference evidence="12 13" key="1">
    <citation type="submission" date="2016-07" db="EMBL/GenBank/DDBJ databases">
        <title>Complete genome sequence of the Lentzea guizhouensis DHS C013.</title>
        <authorList>
            <person name="Cao C."/>
        </authorList>
    </citation>
    <scope>NUCLEOTIDE SEQUENCE [LARGE SCALE GENOMIC DNA]</scope>
    <source>
        <strain evidence="12 13">DHS C013</strain>
    </source>
</reference>
<dbReference type="Gene3D" id="3.40.50.300">
    <property type="entry name" value="P-loop containing nucleotide triphosphate hydrolases"/>
    <property type="match status" value="3"/>
</dbReference>
<dbReference type="Proteomes" id="UP000093053">
    <property type="component" value="Chromosome"/>
</dbReference>
<keyword evidence="13" id="KW-1185">Reference proteome</keyword>
<evidence type="ECO:0000256" key="4">
    <source>
        <dbReference type="ARBA" id="ARBA00022806"/>
    </source>
</evidence>
<dbReference type="SMART" id="SM00490">
    <property type="entry name" value="HELICc"/>
    <property type="match status" value="1"/>
</dbReference>
<gene>
    <name evidence="12" type="ORF">BBK82_21665</name>
</gene>
<evidence type="ECO:0000256" key="5">
    <source>
        <dbReference type="ARBA" id="ARBA00022840"/>
    </source>
</evidence>
<dbReference type="InterPro" id="IPR014001">
    <property type="entry name" value="Helicase_ATP-bd"/>
</dbReference>
<keyword evidence="7" id="KW-0234">DNA repair</keyword>
<keyword evidence="5" id="KW-0067">ATP-binding</keyword>
<dbReference type="InterPro" id="IPR033454">
    <property type="entry name" value="RecG_wedge"/>
</dbReference>
<dbReference type="InterPro" id="IPR045562">
    <property type="entry name" value="RecG_dom3_C"/>
</dbReference>
<dbReference type="Gene3D" id="2.40.50.140">
    <property type="entry name" value="Nucleic acid-binding proteins"/>
    <property type="match status" value="1"/>
</dbReference>
<dbReference type="SMART" id="SM00487">
    <property type="entry name" value="DEXDc"/>
    <property type="match status" value="1"/>
</dbReference>
<dbReference type="InterPro" id="IPR027434">
    <property type="entry name" value="Homing_endonucl"/>
</dbReference>
<dbReference type="Pfam" id="PF17191">
    <property type="entry name" value="RecG_wedge"/>
    <property type="match status" value="1"/>
</dbReference>
<dbReference type="InterPro" id="IPR001650">
    <property type="entry name" value="Helicase_C-like"/>
</dbReference>
<dbReference type="GO" id="GO:0003678">
    <property type="term" value="F:DNA helicase activity"/>
    <property type="evidence" value="ECO:0007669"/>
    <property type="project" value="TreeGrafter"/>
</dbReference>
<evidence type="ECO:0000259" key="11">
    <source>
        <dbReference type="PROSITE" id="PS51194"/>
    </source>
</evidence>
<sequence>MISFDDKLQPLLGKKSADALETGLGLTTVGDLLRHYPRRYDERGQLTDIKSLEIDEHVTVQAEVRKCQKRQMKARRGQMTEAVITDGTSELHLVFFGKPAFVAEKELLPGTKALFAGKVGRYRQNLQLVHPAFEILTPESDSSAFLQAFLPVYPASQHINTWNIANCVKQLLEVWDGVQEDPLPAGFRAEHGLIGLEEALRAIHRPESWAQIAVAQQRLKWDEALAVQLALAQRRKSATARPAPSCARRPGGILDAFDARLPFTLTAGQVSVGEQISSDLASVVPMNRLLQGEVGSGKAQPLDSLVLTPSGFRRMGDMAVGDEVVAASGEVTVVTGVFPQGERDVYRVVLSDGRSVESDLEHLWAVNTTVRRDRGNPLKVLTLKEIRDDLTTSGGGSKWYLPTVNAPELDCVTERPLDPYLLGLLIGDGSLLHGRVMFTTADPELLVELMAVMPQGAHLAKPEWARKYDWFVNGRRKGTNPVLKALRELGVYGHTARDKFLPDNYLVAPIKVRHALLQGLLDTDGTLDRERGSNVTFSSASARLAEQVAWLAESLGGTGRLRPTTKMGNTYYLVSVRLPNEFPPFRLTRKAELVKERTKYEKPVRAIRAVEFVGRKPVQCISIAHPDRLYVTDHFVVTHNTMVALRAMLQAVDAGRQAAMLAPTEVLAAQHARSLAEMLGDLAQAGQLGAAETATRVTLLTGSMNTAQRRQALLDIVTGEAGIVVGTHAIIQEKVEFHSLGLVVVDEQHRFGVEQRAALSARGERENPHVLVMTATPIPRTVAMTVYGDLEVSALRELPGGRSPIKTSVVPVREKPAWLDRAFARVREEVAAGHQAYFVCPRIGDGDDDPKGPDDEGKRPALSVVDVANTLAAGPLRGLRIEILHGRMPPDEKDAVMRAFSANQVQVLVATTVIEVGVNVPNATVMAIMDADRFGVSQLHQLRGRVGRGSAPGLCLLVTEMPEMTATMERLRAVESTLDGFELAQLDLELRREGDILGAAQSGKRSGLKMLSLLRDEDIIADARTAAQTVIDADPDLTANPGLAGMVATLMTDDRADFLEKA</sequence>
<dbReference type="PANTHER" id="PTHR47964">
    <property type="entry name" value="ATP-DEPENDENT DNA HELICASE HOMOLOG RECG, CHLOROPLASTIC"/>
    <property type="match status" value="1"/>
</dbReference>
<dbReference type="Pfam" id="PF19833">
    <property type="entry name" value="RecG_dom3_C"/>
    <property type="match status" value="1"/>
</dbReference>
<dbReference type="AlphaFoldDB" id="A0A1B2HKN8"/>
<dbReference type="InterPro" id="IPR004042">
    <property type="entry name" value="Intein_endonuc_central"/>
</dbReference>
<dbReference type="EMBL" id="CP016793">
    <property type="protein sequence ID" value="ANZ38284.1"/>
    <property type="molecule type" value="Genomic_DNA"/>
</dbReference>
<evidence type="ECO:0000313" key="13">
    <source>
        <dbReference type="Proteomes" id="UP000093053"/>
    </source>
</evidence>
<dbReference type="GO" id="GO:0003677">
    <property type="term" value="F:DNA binding"/>
    <property type="evidence" value="ECO:0007669"/>
    <property type="project" value="UniProtKB-KW"/>
</dbReference>
<evidence type="ECO:0000256" key="2">
    <source>
        <dbReference type="ARBA" id="ARBA00022763"/>
    </source>
</evidence>
<dbReference type="SUPFAM" id="SSF50249">
    <property type="entry name" value="Nucleic acid-binding proteins"/>
    <property type="match status" value="1"/>
</dbReference>
<dbReference type="GO" id="GO:0016787">
    <property type="term" value="F:hydrolase activity"/>
    <property type="evidence" value="ECO:0007669"/>
    <property type="project" value="UniProtKB-KW"/>
</dbReference>
<dbReference type="InterPro" id="IPR036844">
    <property type="entry name" value="Hint_dom_sf"/>
</dbReference>
<protein>
    <recommendedName>
        <fullName evidence="8">Probable DNA 3'-5' helicase RecG</fullName>
    </recommendedName>
</protein>
<dbReference type="SUPFAM" id="SSF51294">
    <property type="entry name" value="Hedgehog/intein (Hint) domain"/>
    <property type="match status" value="1"/>
</dbReference>
<dbReference type="GO" id="GO:0004519">
    <property type="term" value="F:endonuclease activity"/>
    <property type="evidence" value="ECO:0007669"/>
    <property type="project" value="InterPro"/>
</dbReference>
<name>A0A1B2HKN8_9PSEU</name>
<dbReference type="CDD" id="cd04488">
    <property type="entry name" value="RecG_wedge_OBF"/>
    <property type="match status" value="1"/>
</dbReference>
<keyword evidence="3" id="KW-0378">Hydrolase</keyword>
<dbReference type="STRING" id="1586287.BBK82_21665"/>
<dbReference type="InterPro" id="IPR012340">
    <property type="entry name" value="NA-bd_OB-fold"/>
</dbReference>
<evidence type="ECO:0000256" key="7">
    <source>
        <dbReference type="ARBA" id="ARBA00023204"/>
    </source>
</evidence>
<evidence type="ECO:0000256" key="1">
    <source>
        <dbReference type="ARBA" id="ARBA00022741"/>
    </source>
</evidence>
<evidence type="ECO:0000259" key="10">
    <source>
        <dbReference type="PROSITE" id="PS51192"/>
    </source>
</evidence>
<dbReference type="GO" id="GO:0005524">
    <property type="term" value="F:ATP binding"/>
    <property type="evidence" value="ECO:0007669"/>
    <property type="project" value="UniProtKB-KW"/>
</dbReference>
<evidence type="ECO:0000313" key="12">
    <source>
        <dbReference type="EMBL" id="ANZ38284.1"/>
    </source>
</evidence>
<dbReference type="PROSITE" id="PS50819">
    <property type="entry name" value="INTEIN_ENDONUCLEASE"/>
    <property type="match status" value="1"/>
</dbReference>
<feature type="domain" description="Helicase ATP-binding" evidence="10">
    <location>
        <begin position="621"/>
        <end position="795"/>
    </location>
</feature>
<proteinExistence type="predicted"/>
<dbReference type="PROSITE" id="PS51194">
    <property type="entry name" value="HELICASE_CTER"/>
    <property type="match status" value="1"/>
</dbReference>
<feature type="domain" description="Helicase C-terminal" evidence="11">
    <location>
        <begin position="818"/>
        <end position="989"/>
    </location>
</feature>
<dbReference type="OrthoDB" id="9804325at2"/>
<dbReference type="Pfam" id="PF00270">
    <property type="entry name" value="DEAD"/>
    <property type="match status" value="1"/>
</dbReference>
<dbReference type="Pfam" id="PF00271">
    <property type="entry name" value="Helicase_C"/>
    <property type="match status" value="1"/>
</dbReference>
<evidence type="ECO:0000256" key="3">
    <source>
        <dbReference type="ARBA" id="ARBA00022801"/>
    </source>
</evidence>
<dbReference type="SUPFAM" id="SSF52540">
    <property type="entry name" value="P-loop containing nucleoside triphosphate hydrolases"/>
    <property type="match status" value="2"/>
</dbReference>
<dbReference type="InterPro" id="IPR004860">
    <property type="entry name" value="LAGLIDADG_dom"/>
</dbReference>
<organism evidence="12 13">
    <name type="scientific">Lentzea guizhouensis</name>
    <dbReference type="NCBI Taxonomy" id="1586287"/>
    <lineage>
        <taxon>Bacteria</taxon>
        <taxon>Bacillati</taxon>
        <taxon>Actinomycetota</taxon>
        <taxon>Actinomycetes</taxon>
        <taxon>Pseudonocardiales</taxon>
        <taxon>Pseudonocardiaceae</taxon>
        <taxon>Lentzea</taxon>
    </lineage>
</organism>
<evidence type="ECO:0000256" key="8">
    <source>
        <dbReference type="ARBA" id="ARBA00049819"/>
    </source>
</evidence>
<dbReference type="InterPro" id="IPR047112">
    <property type="entry name" value="RecG/Mfd"/>
</dbReference>
<dbReference type="InterPro" id="IPR011545">
    <property type="entry name" value="DEAD/DEAH_box_helicase_dom"/>
</dbReference>
<keyword evidence="4 12" id="KW-0347">Helicase</keyword>
<keyword evidence="1" id="KW-0547">Nucleotide-binding</keyword>
<dbReference type="InterPro" id="IPR003587">
    <property type="entry name" value="Hint_dom_N"/>
</dbReference>
<keyword evidence="6" id="KW-0238">DNA-binding</keyword>
<dbReference type="PROSITE" id="PS51192">
    <property type="entry name" value="HELICASE_ATP_BIND_1"/>
    <property type="match status" value="1"/>
</dbReference>
<dbReference type="GO" id="GO:0006281">
    <property type="term" value="P:DNA repair"/>
    <property type="evidence" value="ECO:0007669"/>
    <property type="project" value="UniProtKB-KW"/>
</dbReference>
<keyword evidence="2" id="KW-0227">DNA damage</keyword>
<evidence type="ECO:0000259" key="9">
    <source>
        <dbReference type="PROSITE" id="PS50819"/>
    </source>
</evidence>
<dbReference type="SMART" id="SM00306">
    <property type="entry name" value="HintN"/>
    <property type="match status" value="1"/>
</dbReference>